<evidence type="ECO:0000259" key="2">
    <source>
        <dbReference type="Pfam" id="PF12945"/>
    </source>
</evidence>
<feature type="domain" description="PilZ" evidence="1">
    <location>
        <begin position="99"/>
        <end position="211"/>
    </location>
</feature>
<dbReference type="InterPro" id="IPR009875">
    <property type="entry name" value="PilZ_domain"/>
</dbReference>
<proteinExistence type="predicted"/>
<name>A0A1M6RBW4_9FIRM</name>
<keyword evidence="3" id="KW-0282">Flagellum</keyword>
<dbReference type="Proteomes" id="UP000183997">
    <property type="component" value="Unassembled WGS sequence"/>
</dbReference>
<keyword evidence="4" id="KW-1185">Reference proteome</keyword>
<dbReference type="Pfam" id="PF12945">
    <property type="entry name" value="PilZNR"/>
    <property type="match status" value="1"/>
</dbReference>
<reference evidence="4" key="1">
    <citation type="submission" date="2016-11" db="EMBL/GenBank/DDBJ databases">
        <authorList>
            <person name="Varghese N."/>
            <person name="Submissions S."/>
        </authorList>
    </citation>
    <scope>NUCLEOTIDE SEQUENCE [LARGE SCALE GENOMIC DNA]</scope>
    <source>
        <strain evidence="4">DSM 10349</strain>
    </source>
</reference>
<evidence type="ECO:0000313" key="3">
    <source>
        <dbReference type="EMBL" id="SHK29932.1"/>
    </source>
</evidence>
<gene>
    <name evidence="3" type="ORF">SAMN02745123_01407</name>
</gene>
<dbReference type="EMBL" id="FRAR01000010">
    <property type="protein sequence ID" value="SHK29932.1"/>
    <property type="molecule type" value="Genomic_DNA"/>
</dbReference>
<dbReference type="GO" id="GO:0035438">
    <property type="term" value="F:cyclic-di-GMP binding"/>
    <property type="evidence" value="ECO:0007669"/>
    <property type="project" value="InterPro"/>
</dbReference>
<evidence type="ECO:0000259" key="1">
    <source>
        <dbReference type="Pfam" id="PF07238"/>
    </source>
</evidence>
<dbReference type="InterPro" id="IPR009926">
    <property type="entry name" value="T3SS_YcgR_PilZN"/>
</dbReference>
<dbReference type="RefSeq" id="WP_072912341.1">
    <property type="nucleotide sequence ID" value="NZ_FRAR01000010.1"/>
</dbReference>
<organism evidence="3 4">
    <name type="scientific">Desulforamulus aeronauticus DSM 10349</name>
    <dbReference type="NCBI Taxonomy" id="1121421"/>
    <lineage>
        <taxon>Bacteria</taxon>
        <taxon>Bacillati</taxon>
        <taxon>Bacillota</taxon>
        <taxon>Clostridia</taxon>
        <taxon>Eubacteriales</taxon>
        <taxon>Peptococcaceae</taxon>
        <taxon>Desulforamulus</taxon>
    </lineage>
</organism>
<dbReference type="Pfam" id="PF07238">
    <property type="entry name" value="PilZ"/>
    <property type="match status" value="1"/>
</dbReference>
<evidence type="ECO:0000313" key="4">
    <source>
        <dbReference type="Proteomes" id="UP000183997"/>
    </source>
</evidence>
<keyword evidence="3" id="KW-0969">Cilium</keyword>
<dbReference type="AlphaFoldDB" id="A0A1M6RBW4"/>
<keyword evidence="3" id="KW-0966">Cell projection</keyword>
<sequence>MTDKLKIGQKLIILPFHTEEQFVSSVYDLDTKGIYVPIPFNNNHPLVLGHGEKVRVKYMGKTSTYLFVTEAVGRKVEQDKLPMYILKYPKQEDITRIQMREFARVPVMMDIQFALPPTKNQEPAFQKAYTVDLSGGGLKIALKEPVKAGTTFLLSFTLYIRAKKKQQEFQLLAKTIRCQLVDQEARIYHASLKFLDIRPAQQDLIMAYVFERMVEIKRRQ</sequence>
<accession>A0A1M6RBW4</accession>
<dbReference type="Gene3D" id="2.40.10.220">
    <property type="entry name" value="predicted glycosyltransferase like domains"/>
    <property type="match status" value="1"/>
</dbReference>
<protein>
    <submittedName>
        <fullName evidence="3">C-di-GMP-binding flagellar brake protein YcgR, contains PilZNR and PilZ domains</fullName>
    </submittedName>
</protein>
<feature type="domain" description="Type III secretion system flagellar brake protein YcgR PilZN" evidence="2">
    <location>
        <begin position="6"/>
        <end position="89"/>
    </location>
</feature>
<dbReference type="STRING" id="1121421.SAMN02745123_01407"/>